<gene>
    <name evidence="3" type="ORF">UFOVP1307_167</name>
    <name evidence="1" type="ORF">UFOVP651_179</name>
    <name evidence="2" type="ORF">UFOVP902_35</name>
</gene>
<protein>
    <recommendedName>
        <fullName evidence="4">Glyco_tranf_GTA_type domain containing protein</fullName>
    </recommendedName>
</protein>
<proteinExistence type="predicted"/>
<evidence type="ECO:0000313" key="1">
    <source>
        <dbReference type="EMBL" id="CAB4155284.1"/>
    </source>
</evidence>
<dbReference type="EMBL" id="LR796859">
    <property type="protein sequence ID" value="CAB4170489.1"/>
    <property type="molecule type" value="Genomic_DNA"/>
</dbReference>
<evidence type="ECO:0000313" key="2">
    <source>
        <dbReference type="EMBL" id="CAB4170489.1"/>
    </source>
</evidence>
<evidence type="ECO:0008006" key="4">
    <source>
        <dbReference type="Google" id="ProtNLM"/>
    </source>
</evidence>
<dbReference type="EMBL" id="LR797270">
    <property type="protein sequence ID" value="CAB4198593.1"/>
    <property type="molecule type" value="Genomic_DNA"/>
</dbReference>
<name>A0A6J5NIT9_9CAUD</name>
<dbReference type="EMBL" id="LR796625">
    <property type="protein sequence ID" value="CAB4155284.1"/>
    <property type="molecule type" value="Genomic_DNA"/>
</dbReference>
<evidence type="ECO:0000313" key="3">
    <source>
        <dbReference type="EMBL" id="CAB4198593.1"/>
    </source>
</evidence>
<organism evidence="1">
    <name type="scientific">uncultured Caudovirales phage</name>
    <dbReference type="NCBI Taxonomy" id="2100421"/>
    <lineage>
        <taxon>Viruses</taxon>
        <taxon>Duplodnaviria</taxon>
        <taxon>Heunggongvirae</taxon>
        <taxon>Uroviricota</taxon>
        <taxon>Caudoviricetes</taxon>
        <taxon>Peduoviridae</taxon>
        <taxon>Maltschvirus</taxon>
        <taxon>Maltschvirus maltsch</taxon>
    </lineage>
</organism>
<reference evidence="1" key="1">
    <citation type="submission" date="2020-04" db="EMBL/GenBank/DDBJ databases">
        <authorList>
            <person name="Chiriac C."/>
            <person name="Salcher M."/>
            <person name="Ghai R."/>
            <person name="Kavagutti S V."/>
        </authorList>
    </citation>
    <scope>NUCLEOTIDE SEQUENCE</scope>
</reference>
<sequence>MKNIPIVILNRDRLYPLQEQINVLQKKGYNNITIIDNQSTYEPLLEWYKQSNLDVFVNDIVPNSNKAFLQLVQIGHPKFLQIISNWYVFNDSDIIPEDQVPDNFVADLIEYAIKYQKTKVGMSIRIDDINLNYPLNKWVHGYESDYWTNGVLDGDIWLYPHPIDTTFAVHAPNSMPEWSNDTLRVGVPYIVKHAPFYYDPENLPEDEKYYLEHMDRSSSNWSSKVEIK</sequence>
<accession>A0A6J5NIT9</accession>